<reference evidence="2" key="1">
    <citation type="journal article" date="2023" name="Insect Mol. Biol.">
        <title>Genome sequencing provides insights into the evolution of gene families encoding plant cell wall-degrading enzymes in longhorned beetles.</title>
        <authorList>
            <person name="Shin N.R."/>
            <person name="Okamura Y."/>
            <person name="Kirsch R."/>
            <person name="Pauchet Y."/>
        </authorList>
    </citation>
    <scope>NUCLEOTIDE SEQUENCE</scope>
    <source>
        <strain evidence="2">RBIC_L_NR</strain>
    </source>
</reference>
<dbReference type="Proteomes" id="UP001162156">
    <property type="component" value="Unassembled WGS sequence"/>
</dbReference>
<evidence type="ECO:0000313" key="2">
    <source>
        <dbReference type="EMBL" id="KAJ8965543.1"/>
    </source>
</evidence>
<accession>A0AAV8ZM55</accession>
<protein>
    <submittedName>
        <fullName evidence="2">Uncharacterized protein</fullName>
    </submittedName>
</protein>
<sequence length="152" mass="16767">MSSAQTVLTFPPQLPDHIEELLKPYFTYTQDQQYTQTDKAKDTSLYRKLFEFDHGPTSPAGHDSIQSSPALSTGLSPIQLSPINALDRSLGLPYDMPDCNLSPICRKSPKESRSACRLNFSGKMSMSVDASIVPDIANQMSSQSVFVGKYSK</sequence>
<dbReference type="Pfam" id="PF15280">
    <property type="entry name" value="BORA_N"/>
    <property type="match status" value="1"/>
</dbReference>
<dbReference type="PRINTS" id="PR02038">
    <property type="entry name" value="AURORABORA"/>
</dbReference>
<feature type="compositionally biased region" description="Polar residues" evidence="1">
    <location>
        <begin position="64"/>
        <end position="73"/>
    </location>
</feature>
<proteinExistence type="predicted"/>
<gene>
    <name evidence="2" type="ORF">NQ314_004043</name>
</gene>
<dbReference type="AlphaFoldDB" id="A0AAV8ZM55"/>
<dbReference type="EMBL" id="JANEYF010001213">
    <property type="protein sequence ID" value="KAJ8965543.1"/>
    <property type="molecule type" value="Genomic_DNA"/>
</dbReference>
<comment type="caution">
    <text evidence="2">The sequence shown here is derived from an EMBL/GenBank/DDBJ whole genome shotgun (WGS) entry which is preliminary data.</text>
</comment>
<dbReference type="InterPro" id="IPR023252">
    <property type="entry name" value="Aurora_borealis_protein"/>
</dbReference>
<evidence type="ECO:0000256" key="1">
    <source>
        <dbReference type="SAM" id="MobiDB-lite"/>
    </source>
</evidence>
<keyword evidence="3" id="KW-1185">Reference proteome</keyword>
<evidence type="ECO:0000313" key="3">
    <source>
        <dbReference type="Proteomes" id="UP001162156"/>
    </source>
</evidence>
<feature type="region of interest" description="Disordered" evidence="1">
    <location>
        <begin position="52"/>
        <end position="73"/>
    </location>
</feature>
<name>A0AAV8ZM55_9CUCU</name>
<organism evidence="2 3">
    <name type="scientific">Rhamnusium bicolor</name>
    <dbReference type="NCBI Taxonomy" id="1586634"/>
    <lineage>
        <taxon>Eukaryota</taxon>
        <taxon>Metazoa</taxon>
        <taxon>Ecdysozoa</taxon>
        <taxon>Arthropoda</taxon>
        <taxon>Hexapoda</taxon>
        <taxon>Insecta</taxon>
        <taxon>Pterygota</taxon>
        <taxon>Neoptera</taxon>
        <taxon>Endopterygota</taxon>
        <taxon>Coleoptera</taxon>
        <taxon>Polyphaga</taxon>
        <taxon>Cucujiformia</taxon>
        <taxon>Chrysomeloidea</taxon>
        <taxon>Cerambycidae</taxon>
        <taxon>Lepturinae</taxon>
        <taxon>Rhagiini</taxon>
        <taxon>Rhamnusium</taxon>
    </lineage>
</organism>